<keyword evidence="2" id="KW-0378">Hydrolase</keyword>
<dbReference type="SMART" id="SM00226">
    <property type="entry name" value="LMWPc"/>
    <property type="match status" value="1"/>
</dbReference>
<dbReference type="CDD" id="cd16343">
    <property type="entry name" value="LMWPTP"/>
    <property type="match status" value="1"/>
</dbReference>
<dbReference type="InterPro" id="IPR052995">
    <property type="entry name" value="LMW-PTP"/>
</dbReference>
<evidence type="ECO:0000256" key="1">
    <source>
        <dbReference type="ARBA" id="ARBA00011063"/>
    </source>
</evidence>
<organism evidence="4 5">
    <name type="scientific">Akkermansia biwaensis</name>
    <dbReference type="NCBI Taxonomy" id="2946555"/>
    <lineage>
        <taxon>Bacteria</taxon>
        <taxon>Pseudomonadati</taxon>
        <taxon>Verrucomicrobiota</taxon>
        <taxon>Verrucomicrobiia</taxon>
        <taxon>Verrucomicrobiales</taxon>
        <taxon>Akkermansiaceae</taxon>
        <taxon>Akkermansia</taxon>
    </lineage>
</organism>
<dbReference type="Gene3D" id="3.40.50.2300">
    <property type="match status" value="1"/>
</dbReference>
<evidence type="ECO:0000256" key="2">
    <source>
        <dbReference type="ARBA" id="ARBA00022801"/>
    </source>
</evidence>
<dbReference type="PANTHER" id="PTHR47439">
    <property type="entry name" value="LOW MOLECULAR WEIGHT PHOSPHOTYROSINE PROTEIN PHOSPHATASE-RELATED"/>
    <property type="match status" value="1"/>
</dbReference>
<dbReference type="SUPFAM" id="SSF52788">
    <property type="entry name" value="Phosphotyrosine protein phosphatases I"/>
    <property type="match status" value="1"/>
</dbReference>
<dbReference type="PANTHER" id="PTHR47439:SF1">
    <property type="entry name" value="ACID PHOSPHATASE"/>
    <property type="match status" value="1"/>
</dbReference>
<name>A0ABN6QG32_9BACT</name>
<evidence type="ECO:0000259" key="3">
    <source>
        <dbReference type="SMART" id="SM00226"/>
    </source>
</evidence>
<keyword evidence="5" id="KW-1185">Reference proteome</keyword>
<dbReference type="InterPro" id="IPR023485">
    <property type="entry name" value="Ptyr_pPase"/>
</dbReference>
<protein>
    <submittedName>
        <fullName evidence="4">Phosphotyrosine protein phosphatase</fullName>
    </submittedName>
</protein>
<gene>
    <name evidence="4" type="ORF">Abiwalacus_10730</name>
</gene>
<dbReference type="InterPro" id="IPR017867">
    <property type="entry name" value="Tyr_phospatase_low_mol_wt"/>
</dbReference>
<evidence type="ECO:0000313" key="5">
    <source>
        <dbReference type="Proteomes" id="UP001062263"/>
    </source>
</evidence>
<dbReference type="Pfam" id="PF01451">
    <property type="entry name" value="LMWPc"/>
    <property type="match status" value="1"/>
</dbReference>
<evidence type="ECO:0000313" key="4">
    <source>
        <dbReference type="EMBL" id="BDL43499.1"/>
    </source>
</evidence>
<reference evidence="4" key="1">
    <citation type="submission" date="2022-06" db="EMBL/GenBank/DDBJ databases">
        <title>Akkermansia biwalacus sp. nov., an anaerobic mucin-degrading bacterium isolated from human intestine.</title>
        <authorList>
            <person name="Kobayashi Y."/>
            <person name="Inoue S."/>
            <person name="Kawahara T."/>
            <person name="Kohda N."/>
        </authorList>
    </citation>
    <scope>NUCLEOTIDE SEQUENCE</scope>
    <source>
        <strain evidence="4">WON2089</strain>
    </source>
</reference>
<feature type="domain" description="Phosphotyrosine protein phosphatase I" evidence="3">
    <location>
        <begin position="14"/>
        <end position="164"/>
    </location>
</feature>
<dbReference type="EMBL" id="AP025943">
    <property type="protein sequence ID" value="BDL43499.1"/>
    <property type="molecule type" value="Genomic_DNA"/>
</dbReference>
<sequence length="171" mass="19511">MENELFPMDVSAPCRILFVCLGNICRSPAAEIIFKTMVRKQRLDGRIESDSAGMIGYHRGCPPDARMLEALKKYGYSNPGLKSRPVRKNDLEEFDLIVGMDRENLRDLKKMDKNGLAERKIVPMCFFATHFLDEEVPDPYYGDREGFEHVVKLLEDACSGLLGHLKKQMNP</sequence>
<dbReference type="PRINTS" id="PR00719">
    <property type="entry name" value="LMWPTPASE"/>
</dbReference>
<comment type="similarity">
    <text evidence="1">Belongs to the low molecular weight phosphotyrosine protein phosphatase family.</text>
</comment>
<dbReference type="Proteomes" id="UP001062263">
    <property type="component" value="Chromosome"/>
</dbReference>
<proteinExistence type="inferred from homology"/>
<accession>A0ABN6QG32</accession>
<dbReference type="InterPro" id="IPR036196">
    <property type="entry name" value="Ptyr_pPase_sf"/>
</dbReference>